<feature type="region of interest" description="Disordered" evidence="1">
    <location>
        <begin position="28"/>
        <end position="74"/>
    </location>
</feature>
<keyword evidence="3" id="KW-1185">Reference proteome</keyword>
<gene>
    <name evidence="2" type="ORF">AOQ84DRAFT_227900</name>
</gene>
<feature type="region of interest" description="Disordered" evidence="1">
    <location>
        <begin position="134"/>
        <end position="157"/>
    </location>
</feature>
<evidence type="ECO:0000256" key="1">
    <source>
        <dbReference type="SAM" id="MobiDB-lite"/>
    </source>
</evidence>
<dbReference type="EMBL" id="KV748892">
    <property type="protein sequence ID" value="OCL12302.1"/>
    <property type="molecule type" value="Genomic_DNA"/>
</dbReference>
<accession>A0A8E2JX11</accession>
<dbReference type="AlphaFoldDB" id="A0A8E2JX11"/>
<reference evidence="2 3" key="1">
    <citation type="journal article" date="2016" name="Nat. Commun.">
        <title>Ectomycorrhizal ecology is imprinted in the genome of the dominant symbiotic fungus Cenococcum geophilum.</title>
        <authorList>
            <consortium name="DOE Joint Genome Institute"/>
            <person name="Peter M."/>
            <person name="Kohler A."/>
            <person name="Ohm R.A."/>
            <person name="Kuo A."/>
            <person name="Krutzmann J."/>
            <person name="Morin E."/>
            <person name="Arend M."/>
            <person name="Barry K.W."/>
            <person name="Binder M."/>
            <person name="Choi C."/>
            <person name="Clum A."/>
            <person name="Copeland A."/>
            <person name="Grisel N."/>
            <person name="Haridas S."/>
            <person name="Kipfer T."/>
            <person name="LaButti K."/>
            <person name="Lindquist E."/>
            <person name="Lipzen A."/>
            <person name="Maire R."/>
            <person name="Meier B."/>
            <person name="Mihaltcheva S."/>
            <person name="Molinier V."/>
            <person name="Murat C."/>
            <person name="Poggeler S."/>
            <person name="Quandt C.A."/>
            <person name="Sperisen C."/>
            <person name="Tritt A."/>
            <person name="Tisserant E."/>
            <person name="Crous P.W."/>
            <person name="Henrissat B."/>
            <person name="Nehls U."/>
            <person name="Egli S."/>
            <person name="Spatafora J.W."/>
            <person name="Grigoriev I.V."/>
            <person name="Martin F.M."/>
        </authorList>
    </citation>
    <scope>NUCLEOTIDE SEQUENCE [LARGE SCALE GENOMIC DNA]</scope>
    <source>
        <strain evidence="2 3">CBS 207.34</strain>
    </source>
</reference>
<evidence type="ECO:0000313" key="3">
    <source>
        <dbReference type="Proteomes" id="UP000250140"/>
    </source>
</evidence>
<dbReference type="Proteomes" id="UP000250140">
    <property type="component" value="Unassembled WGS sequence"/>
</dbReference>
<evidence type="ECO:0000313" key="2">
    <source>
        <dbReference type="EMBL" id="OCL12302.1"/>
    </source>
</evidence>
<feature type="compositionally biased region" description="Low complexity" evidence="1">
    <location>
        <begin position="144"/>
        <end position="155"/>
    </location>
</feature>
<feature type="compositionally biased region" description="Low complexity" evidence="1">
    <location>
        <begin position="30"/>
        <end position="41"/>
    </location>
</feature>
<protein>
    <submittedName>
        <fullName evidence="2">Uncharacterized protein</fullName>
    </submittedName>
</protein>
<name>A0A8E2JX11_9PEZI</name>
<sequence>MPDWVKRHGEKIRVTASALLFRRFGSQDAPPTSSLGLLGPLYAPPPTKRRGPPDLAATPPSKARLQPCTMHPSSSASKRCIQQCIQPSFQRRFLRPPSTTGIHSTEHCQRLRPTNSLSSARVATIAHTALQSFAPPKSRDRRAASAPPAIASVPRLAQHPREANLVPHQQPIRPASPSLPPWSVSHFKHLGAWRDILRQGMTVELC</sequence>
<proteinExistence type="predicted"/>
<organism evidence="2 3">
    <name type="scientific">Glonium stellatum</name>
    <dbReference type="NCBI Taxonomy" id="574774"/>
    <lineage>
        <taxon>Eukaryota</taxon>
        <taxon>Fungi</taxon>
        <taxon>Dikarya</taxon>
        <taxon>Ascomycota</taxon>
        <taxon>Pezizomycotina</taxon>
        <taxon>Dothideomycetes</taxon>
        <taxon>Pleosporomycetidae</taxon>
        <taxon>Gloniales</taxon>
        <taxon>Gloniaceae</taxon>
        <taxon>Glonium</taxon>
    </lineage>
</organism>